<dbReference type="Gene3D" id="1.10.10.10">
    <property type="entry name" value="Winged helix-like DNA-binding domain superfamily/Winged helix DNA-binding domain"/>
    <property type="match status" value="1"/>
</dbReference>
<evidence type="ECO:0000256" key="5">
    <source>
        <dbReference type="ARBA" id="ARBA00023125"/>
    </source>
</evidence>
<evidence type="ECO:0000256" key="3">
    <source>
        <dbReference type="ARBA" id="ARBA00022833"/>
    </source>
</evidence>
<dbReference type="InterPro" id="IPR036388">
    <property type="entry name" value="WH-like_DNA-bd_sf"/>
</dbReference>
<comment type="similarity">
    <text evidence="1">Belongs to the Fur family.</text>
</comment>
<comment type="caution">
    <text evidence="8">The sequence shown here is derived from an EMBL/GenBank/DDBJ whole genome shotgun (WGS) entry which is preliminary data.</text>
</comment>
<dbReference type="AlphaFoldDB" id="A0A951QKB5"/>
<keyword evidence="7" id="KW-0479">Metal-binding</keyword>
<keyword evidence="6" id="KW-0804">Transcription</keyword>
<proteinExistence type="inferred from homology"/>
<comment type="cofactor">
    <cofactor evidence="7">
        <name>Zn(2+)</name>
        <dbReference type="ChEBI" id="CHEBI:29105"/>
    </cofactor>
    <text evidence="7">Binds 1 zinc ion per subunit.</text>
</comment>
<dbReference type="PANTHER" id="PTHR33202:SF19">
    <property type="entry name" value="FERRIC UPTAKE REGULATION PROTEIN"/>
    <property type="match status" value="1"/>
</dbReference>
<dbReference type="EMBL" id="JAHHGZ010000003">
    <property type="protein sequence ID" value="MBW4666562.1"/>
    <property type="molecule type" value="Genomic_DNA"/>
</dbReference>
<accession>A0A951QKB5</accession>
<dbReference type="PANTHER" id="PTHR33202">
    <property type="entry name" value="ZINC UPTAKE REGULATION PROTEIN"/>
    <property type="match status" value="1"/>
</dbReference>
<dbReference type="Proteomes" id="UP000729701">
    <property type="component" value="Unassembled WGS sequence"/>
</dbReference>
<dbReference type="InterPro" id="IPR036390">
    <property type="entry name" value="WH_DNA-bd_sf"/>
</dbReference>
<evidence type="ECO:0000256" key="6">
    <source>
        <dbReference type="ARBA" id="ARBA00023163"/>
    </source>
</evidence>
<dbReference type="SUPFAM" id="SSF46785">
    <property type="entry name" value="Winged helix' DNA-binding domain"/>
    <property type="match status" value="1"/>
</dbReference>
<protein>
    <submittedName>
        <fullName evidence="8">Transcriptional repressor</fullName>
    </submittedName>
</protein>
<feature type="binding site" evidence="7">
    <location>
        <position position="86"/>
    </location>
    <ligand>
        <name>Zn(2+)</name>
        <dbReference type="ChEBI" id="CHEBI:29105"/>
    </ligand>
</feature>
<keyword evidence="4" id="KW-0805">Transcription regulation</keyword>
<dbReference type="GO" id="GO:0000976">
    <property type="term" value="F:transcription cis-regulatory region binding"/>
    <property type="evidence" value="ECO:0007669"/>
    <property type="project" value="TreeGrafter"/>
</dbReference>
<organism evidence="8 9">
    <name type="scientific">Cyanomargarita calcarea GSE-NOS-MK-12-04C</name>
    <dbReference type="NCBI Taxonomy" id="2839659"/>
    <lineage>
        <taxon>Bacteria</taxon>
        <taxon>Bacillati</taxon>
        <taxon>Cyanobacteriota</taxon>
        <taxon>Cyanophyceae</taxon>
        <taxon>Nostocales</taxon>
        <taxon>Cyanomargaritaceae</taxon>
        <taxon>Cyanomargarita</taxon>
    </lineage>
</organism>
<feature type="binding site" evidence="7">
    <location>
        <position position="83"/>
    </location>
    <ligand>
        <name>Zn(2+)</name>
        <dbReference type="ChEBI" id="CHEBI:29105"/>
    </ligand>
</feature>
<reference evidence="8" key="1">
    <citation type="submission" date="2021-05" db="EMBL/GenBank/DDBJ databases">
        <authorList>
            <person name="Pietrasiak N."/>
            <person name="Ward R."/>
            <person name="Stajich J.E."/>
            <person name="Kurbessoian T."/>
        </authorList>
    </citation>
    <scope>NUCLEOTIDE SEQUENCE</scope>
    <source>
        <strain evidence="8">GSE-NOS-MK-12-04C</strain>
    </source>
</reference>
<feature type="binding site" evidence="7">
    <location>
        <position position="123"/>
    </location>
    <ligand>
        <name>Zn(2+)</name>
        <dbReference type="ChEBI" id="CHEBI:29105"/>
    </ligand>
</feature>
<keyword evidence="3 7" id="KW-0862">Zinc</keyword>
<dbReference type="GO" id="GO:0008270">
    <property type="term" value="F:zinc ion binding"/>
    <property type="evidence" value="ECO:0007669"/>
    <property type="project" value="TreeGrafter"/>
</dbReference>
<gene>
    <name evidence="8" type="ORF">KME60_03750</name>
</gene>
<dbReference type="Gene3D" id="3.30.1490.190">
    <property type="match status" value="1"/>
</dbReference>
<dbReference type="InterPro" id="IPR002481">
    <property type="entry name" value="FUR"/>
</dbReference>
<dbReference type="GO" id="GO:1900376">
    <property type="term" value="P:regulation of secondary metabolite biosynthetic process"/>
    <property type="evidence" value="ECO:0007669"/>
    <property type="project" value="TreeGrafter"/>
</dbReference>
<name>A0A951QKB5_9CYAN</name>
<evidence type="ECO:0000313" key="9">
    <source>
        <dbReference type="Proteomes" id="UP000729701"/>
    </source>
</evidence>
<keyword evidence="2" id="KW-0678">Repressor</keyword>
<evidence type="ECO:0000256" key="1">
    <source>
        <dbReference type="ARBA" id="ARBA00007957"/>
    </source>
</evidence>
<evidence type="ECO:0000256" key="2">
    <source>
        <dbReference type="ARBA" id="ARBA00022491"/>
    </source>
</evidence>
<dbReference type="Pfam" id="PF01475">
    <property type="entry name" value="FUR"/>
    <property type="match status" value="1"/>
</dbReference>
<dbReference type="GO" id="GO:0045892">
    <property type="term" value="P:negative regulation of DNA-templated transcription"/>
    <property type="evidence" value="ECO:0007669"/>
    <property type="project" value="TreeGrafter"/>
</dbReference>
<evidence type="ECO:0000313" key="8">
    <source>
        <dbReference type="EMBL" id="MBW4666562.1"/>
    </source>
</evidence>
<dbReference type="InterPro" id="IPR043135">
    <property type="entry name" value="Fur_C"/>
</dbReference>
<evidence type="ECO:0000256" key="7">
    <source>
        <dbReference type="PIRSR" id="PIRSR602481-1"/>
    </source>
</evidence>
<dbReference type="CDD" id="cd07153">
    <property type="entry name" value="Fur_like"/>
    <property type="match status" value="1"/>
</dbReference>
<sequence length="249" mass="29029">MRLTPQREKIYFIFQNLPPGNHLNAEQIWDYLIQDGEKISLSTVYRSLKLMTRMGILRELEFAEGHKKYELNVESAIHHHIVCIVCNQTIEFEDNLVIKQSLKQVQESGFKLVDCQLILHSICPEAVEMGWPASLPENWLCSRCVKSSVINQTIHKPIKKIKLRIEFKGERVALYVPDELNQSETFRTNAKSITGWRYCRNDFGWYYPLDKAVEALNHLFSLYDTEPELENIIALIEQQRVEVCMGISN</sequence>
<keyword evidence="5" id="KW-0238">DNA-binding</keyword>
<reference evidence="8" key="2">
    <citation type="journal article" date="2022" name="Microbiol. Resour. Announc.">
        <title>Metagenome Sequencing to Explore Phylogenomics of Terrestrial Cyanobacteria.</title>
        <authorList>
            <person name="Ward R.D."/>
            <person name="Stajich J.E."/>
            <person name="Johansen J.R."/>
            <person name="Huntemann M."/>
            <person name="Clum A."/>
            <person name="Foster B."/>
            <person name="Foster B."/>
            <person name="Roux S."/>
            <person name="Palaniappan K."/>
            <person name="Varghese N."/>
            <person name="Mukherjee S."/>
            <person name="Reddy T.B.K."/>
            <person name="Daum C."/>
            <person name="Copeland A."/>
            <person name="Chen I.A."/>
            <person name="Ivanova N.N."/>
            <person name="Kyrpides N.C."/>
            <person name="Shapiro N."/>
            <person name="Eloe-Fadrosh E.A."/>
            <person name="Pietrasiak N."/>
        </authorList>
    </citation>
    <scope>NUCLEOTIDE SEQUENCE</scope>
    <source>
        <strain evidence="8">GSE-NOS-MK-12-04C</strain>
    </source>
</reference>
<evidence type="ECO:0000256" key="4">
    <source>
        <dbReference type="ARBA" id="ARBA00023015"/>
    </source>
</evidence>
<dbReference type="GO" id="GO:0003700">
    <property type="term" value="F:DNA-binding transcription factor activity"/>
    <property type="evidence" value="ECO:0007669"/>
    <property type="project" value="InterPro"/>
</dbReference>